<dbReference type="EMBL" id="VFPM01000001">
    <property type="protein sequence ID" value="TQM64569.1"/>
    <property type="molecule type" value="Genomic_DNA"/>
</dbReference>
<feature type="chain" id="PRO_5038664697" evidence="2">
    <location>
        <begin position="23"/>
        <end position="186"/>
    </location>
</feature>
<dbReference type="Pfam" id="PF04205">
    <property type="entry name" value="FMN_bind"/>
    <property type="match status" value="1"/>
</dbReference>
<organism evidence="4 5">
    <name type="scientific">Humibacillus xanthopallidus</name>
    <dbReference type="NCBI Taxonomy" id="412689"/>
    <lineage>
        <taxon>Bacteria</taxon>
        <taxon>Bacillati</taxon>
        <taxon>Actinomycetota</taxon>
        <taxon>Actinomycetes</taxon>
        <taxon>Micrococcales</taxon>
        <taxon>Intrasporangiaceae</taxon>
        <taxon>Humibacillus</taxon>
    </lineage>
</organism>
<evidence type="ECO:0000256" key="1">
    <source>
        <dbReference type="SAM" id="MobiDB-lite"/>
    </source>
</evidence>
<keyword evidence="5" id="KW-1185">Reference proteome</keyword>
<reference evidence="4 5" key="1">
    <citation type="submission" date="2019-06" db="EMBL/GenBank/DDBJ databases">
        <title>Genome sequencing of plant associated microbes to promote plant fitness in Sorghum bicolor and Oryza sativa.</title>
        <authorList>
            <person name="Coleman-Derr D."/>
        </authorList>
    </citation>
    <scope>NUCLEOTIDE SEQUENCE [LARGE SCALE GENOMIC DNA]</scope>
    <source>
        <strain evidence="4 5">KV-663</strain>
    </source>
</reference>
<evidence type="ECO:0000256" key="2">
    <source>
        <dbReference type="SAM" id="SignalP"/>
    </source>
</evidence>
<accession>A0A543I1U5</accession>
<evidence type="ECO:0000259" key="3">
    <source>
        <dbReference type="SMART" id="SM00900"/>
    </source>
</evidence>
<proteinExistence type="predicted"/>
<comment type="caution">
    <text evidence="4">The sequence shown here is derived from an EMBL/GenBank/DDBJ whole genome shotgun (WGS) entry which is preliminary data.</text>
</comment>
<keyword evidence="2" id="KW-0732">Signal</keyword>
<dbReference type="GO" id="GO:0010181">
    <property type="term" value="F:FMN binding"/>
    <property type="evidence" value="ECO:0007669"/>
    <property type="project" value="InterPro"/>
</dbReference>
<evidence type="ECO:0000313" key="5">
    <source>
        <dbReference type="Proteomes" id="UP000316747"/>
    </source>
</evidence>
<dbReference type="GO" id="GO:0016020">
    <property type="term" value="C:membrane"/>
    <property type="evidence" value="ECO:0007669"/>
    <property type="project" value="InterPro"/>
</dbReference>
<feature type="compositionally biased region" description="Low complexity" evidence="1">
    <location>
        <begin position="43"/>
        <end position="97"/>
    </location>
</feature>
<dbReference type="OrthoDB" id="8099475at2"/>
<dbReference type="Proteomes" id="UP000316747">
    <property type="component" value="Unassembled WGS sequence"/>
</dbReference>
<dbReference type="SMART" id="SM00900">
    <property type="entry name" value="FMN_bind"/>
    <property type="match status" value="1"/>
</dbReference>
<feature type="region of interest" description="Disordered" evidence="1">
    <location>
        <begin position="43"/>
        <end position="100"/>
    </location>
</feature>
<protein>
    <submittedName>
        <fullName evidence="4">FMN-binding protein</fullName>
    </submittedName>
</protein>
<sequence>MRKTTSVIVGVASAVALGASWAAGLTPAKPALSGVHLVAAAPPTSAGTPSAKASSSQASAAPPNKSSRTSSGGRSATPTPTQKKSAPAPAPAPTSGTVLGGAADTPFGTVQVKVSYTGTKITNVRAVQLTDSSQHSVSISAYAAPILRQEALAAQSAQIDVVSGATYTSEGYIQSLQSAIDAAHLG</sequence>
<gene>
    <name evidence="4" type="ORF">FBY41_0938</name>
</gene>
<feature type="signal peptide" evidence="2">
    <location>
        <begin position="1"/>
        <end position="22"/>
    </location>
</feature>
<name>A0A543I1U5_9MICO</name>
<dbReference type="InterPro" id="IPR007329">
    <property type="entry name" value="FMN-bd"/>
</dbReference>
<dbReference type="AlphaFoldDB" id="A0A543I1U5"/>
<feature type="domain" description="FMN-binding" evidence="3">
    <location>
        <begin position="101"/>
        <end position="183"/>
    </location>
</feature>
<dbReference type="RefSeq" id="WP_141842191.1">
    <property type="nucleotide sequence ID" value="NZ_VFPM01000001.1"/>
</dbReference>
<evidence type="ECO:0000313" key="4">
    <source>
        <dbReference type="EMBL" id="TQM64569.1"/>
    </source>
</evidence>
<dbReference type="Gene3D" id="3.90.1010.20">
    <property type="match status" value="1"/>
</dbReference>